<dbReference type="GO" id="GO:0006508">
    <property type="term" value="P:proteolysis"/>
    <property type="evidence" value="ECO:0007669"/>
    <property type="project" value="UniProtKB-KW"/>
</dbReference>
<keyword evidence="8" id="KW-1185">Reference proteome</keyword>
<dbReference type="PROSITE" id="PS51935">
    <property type="entry name" value="NLPC_P60"/>
    <property type="match status" value="1"/>
</dbReference>
<dbReference type="AlphaFoldDB" id="A0A8W8LYF0"/>
<organism evidence="7 8">
    <name type="scientific">Magallana gigas</name>
    <name type="common">Pacific oyster</name>
    <name type="synonym">Crassostrea gigas</name>
    <dbReference type="NCBI Taxonomy" id="29159"/>
    <lineage>
        <taxon>Eukaryota</taxon>
        <taxon>Metazoa</taxon>
        <taxon>Spiralia</taxon>
        <taxon>Lophotrochozoa</taxon>
        <taxon>Mollusca</taxon>
        <taxon>Bivalvia</taxon>
        <taxon>Autobranchia</taxon>
        <taxon>Pteriomorphia</taxon>
        <taxon>Ostreida</taxon>
        <taxon>Ostreoidea</taxon>
        <taxon>Ostreidae</taxon>
        <taxon>Magallana</taxon>
    </lineage>
</organism>
<evidence type="ECO:0000256" key="5">
    <source>
        <dbReference type="SAM" id="SignalP"/>
    </source>
</evidence>
<proteinExistence type="inferred from homology"/>
<dbReference type="EnsemblMetazoa" id="G29690.4">
    <property type="protein sequence ID" value="G29690.4:cds"/>
    <property type="gene ID" value="G29690"/>
</dbReference>
<keyword evidence="4" id="KW-0788">Thiol protease</keyword>
<keyword evidence="3" id="KW-0378">Hydrolase</keyword>
<dbReference type="EnsemblMetazoa" id="G29690.1">
    <property type="protein sequence ID" value="G29690.1:cds"/>
    <property type="gene ID" value="G29690"/>
</dbReference>
<comment type="similarity">
    <text evidence="1">Belongs to the peptidase C40 family.</text>
</comment>
<evidence type="ECO:0000256" key="1">
    <source>
        <dbReference type="ARBA" id="ARBA00007074"/>
    </source>
</evidence>
<feature type="domain" description="NlpC/P60" evidence="6">
    <location>
        <begin position="28"/>
        <end position="170"/>
    </location>
</feature>
<accession>A0A8W8LYF0</accession>
<dbReference type="SUPFAM" id="SSF54001">
    <property type="entry name" value="Cysteine proteinases"/>
    <property type="match status" value="1"/>
</dbReference>
<evidence type="ECO:0000259" key="6">
    <source>
        <dbReference type="PROSITE" id="PS51935"/>
    </source>
</evidence>
<reference evidence="7" key="1">
    <citation type="submission" date="2022-08" db="UniProtKB">
        <authorList>
            <consortium name="EnsemblMetazoa"/>
        </authorList>
    </citation>
    <scope>IDENTIFICATION</scope>
    <source>
        <strain evidence="7">05x7-T-G4-1.051#20</strain>
    </source>
</reference>
<evidence type="ECO:0000256" key="2">
    <source>
        <dbReference type="ARBA" id="ARBA00022670"/>
    </source>
</evidence>
<evidence type="ECO:0000313" key="8">
    <source>
        <dbReference type="Proteomes" id="UP000005408"/>
    </source>
</evidence>
<dbReference type="OMA" id="ISANEWG"/>
<dbReference type="InterPro" id="IPR000064">
    <property type="entry name" value="NLP_P60_dom"/>
</dbReference>
<evidence type="ECO:0000256" key="4">
    <source>
        <dbReference type="ARBA" id="ARBA00022807"/>
    </source>
</evidence>
<dbReference type="InterPro" id="IPR038765">
    <property type="entry name" value="Papain-like_cys_pep_sf"/>
</dbReference>
<dbReference type="OrthoDB" id="6142777at2759"/>
<dbReference type="GO" id="GO:0008234">
    <property type="term" value="F:cysteine-type peptidase activity"/>
    <property type="evidence" value="ECO:0007669"/>
    <property type="project" value="UniProtKB-KW"/>
</dbReference>
<protein>
    <recommendedName>
        <fullName evidence="6">NlpC/P60 domain-containing protein</fullName>
    </recommendedName>
</protein>
<feature type="chain" id="PRO_5042431714" description="NlpC/P60 domain-containing protein" evidence="5">
    <location>
        <begin position="22"/>
        <end position="170"/>
    </location>
</feature>
<evidence type="ECO:0000313" key="7">
    <source>
        <dbReference type="EnsemblMetazoa" id="G29690.4:cds"/>
    </source>
</evidence>
<evidence type="ECO:0000256" key="3">
    <source>
        <dbReference type="ARBA" id="ARBA00022801"/>
    </source>
</evidence>
<keyword evidence="2" id="KW-0645">Protease</keyword>
<name>A0A8W8LYF0_MAGGI</name>
<dbReference type="Gene3D" id="3.90.1720.10">
    <property type="entry name" value="endopeptidase domain like (from Nostoc punctiforme)"/>
    <property type="match status" value="1"/>
</dbReference>
<sequence length="170" mass="19641">MRFQYLLQLLLCVSLFTLAESGWTWYKIWKVARNYSQKESSKWGVWRSWGWRFDYFGKNKCNLFVYDVLNEAGAKAPNRKPGKTSPIGANEWANPRSTYVKNTGCYRVVSFRQKRGGDIIAFGRYKTSGHVGIVSIGGEYISAGDYRVVEKSIPRNSSSIFRTTVWRYTC</sequence>
<dbReference type="Proteomes" id="UP000005408">
    <property type="component" value="Unassembled WGS sequence"/>
</dbReference>
<keyword evidence="5" id="KW-0732">Signal</keyword>
<feature type="signal peptide" evidence="5">
    <location>
        <begin position="1"/>
        <end position="21"/>
    </location>
</feature>